<dbReference type="RefSeq" id="WP_184759602.1">
    <property type="nucleotide sequence ID" value="NZ_BAABEK010000024.1"/>
</dbReference>
<gene>
    <name evidence="2" type="ORF">FHR32_008113</name>
</gene>
<name>A0A7W7S4T9_9ACTN</name>
<comment type="caution">
    <text evidence="2">The sequence shown here is derived from an EMBL/GenBank/DDBJ whole genome shotgun (WGS) entry which is preliminary data.</text>
</comment>
<dbReference type="AlphaFoldDB" id="A0A7W7S4T9"/>
<protein>
    <submittedName>
        <fullName evidence="2">Uncharacterized protein</fullName>
    </submittedName>
</protein>
<keyword evidence="1" id="KW-1133">Transmembrane helix</keyword>
<feature type="transmembrane region" description="Helical" evidence="1">
    <location>
        <begin position="36"/>
        <end position="56"/>
    </location>
</feature>
<dbReference type="Proteomes" id="UP000534286">
    <property type="component" value="Unassembled WGS sequence"/>
</dbReference>
<proteinExistence type="predicted"/>
<feature type="transmembrane region" description="Helical" evidence="1">
    <location>
        <begin position="68"/>
        <end position="91"/>
    </location>
</feature>
<keyword evidence="1" id="KW-0812">Transmembrane</keyword>
<evidence type="ECO:0000313" key="2">
    <source>
        <dbReference type="EMBL" id="MBB4943712.1"/>
    </source>
</evidence>
<dbReference type="EMBL" id="JACHJU010000006">
    <property type="protein sequence ID" value="MBB4943712.1"/>
    <property type="molecule type" value="Genomic_DNA"/>
</dbReference>
<feature type="transmembrane region" description="Helical" evidence="1">
    <location>
        <begin position="181"/>
        <end position="202"/>
    </location>
</feature>
<feature type="transmembrane region" description="Helical" evidence="1">
    <location>
        <begin position="103"/>
        <end position="122"/>
    </location>
</feature>
<keyword evidence="3" id="KW-1185">Reference proteome</keyword>
<feature type="transmembrane region" description="Helical" evidence="1">
    <location>
        <begin position="134"/>
        <end position="156"/>
    </location>
</feature>
<sequence length="208" mass="22074">MDDDERVLSPEETLRLIEKQGSAAADRFTPDPVPHYLAWGVAWLVGFGAFFLHHGLSGTPYLPIPIGVAMALLLGMMTLAMLVSALTMWQLGSPVHGMSQARGMMYGFAWTFGFLSAAAIAIRVGAQLPEAERSLLWASLSMTVVAVLYMAGGAIWHVRPMFVFGAGLAVLNAIGTTAGPGWHALLMSVGAGGGSIAAGLVLRRRTHR</sequence>
<reference evidence="2 3" key="1">
    <citation type="submission" date="2020-08" db="EMBL/GenBank/DDBJ databases">
        <title>Sequencing the genomes of 1000 actinobacteria strains.</title>
        <authorList>
            <person name="Klenk H.-P."/>
        </authorList>
    </citation>
    <scope>NUCLEOTIDE SEQUENCE [LARGE SCALE GENOMIC DNA]</scope>
    <source>
        <strain evidence="2 3">DSM 43023</strain>
    </source>
</reference>
<organism evidence="2 3">
    <name type="scientific">Streptosporangium album</name>
    <dbReference type="NCBI Taxonomy" id="47479"/>
    <lineage>
        <taxon>Bacteria</taxon>
        <taxon>Bacillati</taxon>
        <taxon>Actinomycetota</taxon>
        <taxon>Actinomycetes</taxon>
        <taxon>Streptosporangiales</taxon>
        <taxon>Streptosporangiaceae</taxon>
        <taxon>Streptosporangium</taxon>
    </lineage>
</organism>
<accession>A0A7W7S4T9</accession>
<evidence type="ECO:0000313" key="3">
    <source>
        <dbReference type="Proteomes" id="UP000534286"/>
    </source>
</evidence>
<evidence type="ECO:0000256" key="1">
    <source>
        <dbReference type="SAM" id="Phobius"/>
    </source>
</evidence>
<keyword evidence="1" id="KW-0472">Membrane</keyword>